<dbReference type="GO" id="GO:0030313">
    <property type="term" value="C:cell envelope"/>
    <property type="evidence" value="ECO:0007669"/>
    <property type="project" value="UniProtKB-SubCell"/>
</dbReference>
<feature type="signal peptide" evidence="5">
    <location>
        <begin position="1"/>
        <end position="27"/>
    </location>
</feature>
<dbReference type="SUPFAM" id="SSF53850">
    <property type="entry name" value="Periplasmic binding protein-like II"/>
    <property type="match status" value="1"/>
</dbReference>
<dbReference type="AlphaFoldDB" id="A0A2M8QF96"/>
<dbReference type="Gene3D" id="3.10.105.10">
    <property type="entry name" value="Dipeptide-binding Protein, Domain 3"/>
    <property type="match status" value="1"/>
</dbReference>
<protein>
    <submittedName>
        <fullName evidence="7">Peptide ABC transporter substrate-binding protein</fullName>
    </submittedName>
</protein>
<comment type="similarity">
    <text evidence="2">Belongs to the bacterial solute-binding protein 5 family.</text>
</comment>
<dbReference type="GO" id="GO:0042597">
    <property type="term" value="C:periplasmic space"/>
    <property type="evidence" value="ECO:0007669"/>
    <property type="project" value="UniProtKB-ARBA"/>
</dbReference>
<dbReference type="InterPro" id="IPR039424">
    <property type="entry name" value="SBP_5"/>
</dbReference>
<dbReference type="PANTHER" id="PTHR30290">
    <property type="entry name" value="PERIPLASMIC BINDING COMPONENT OF ABC TRANSPORTER"/>
    <property type="match status" value="1"/>
</dbReference>
<dbReference type="GO" id="GO:0043190">
    <property type="term" value="C:ATP-binding cassette (ABC) transporter complex"/>
    <property type="evidence" value="ECO:0007669"/>
    <property type="project" value="InterPro"/>
</dbReference>
<comment type="subcellular location">
    <subcellularLocation>
        <location evidence="1">Cell envelope</location>
    </subcellularLocation>
</comment>
<gene>
    <name evidence="7" type="ORF">CUN48_03475</name>
</gene>
<evidence type="ECO:0000256" key="5">
    <source>
        <dbReference type="SAM" id="SignalP"/>
    </source>
</evidence>
<dbReference type="Proteomes" id="UP000230790">
    <property type="component" value="Unassembled WGS sequence"/>
</dbReference>
<name>A0A2M8QF96_9CHLR</name>
<proteinExistence type="inferred from homology"/>
<dbReference type="InterPro" id="IPR006311">
    <property type="entry name" value="TAT_signal"/>
</dbReference>
<dbReference type="Pfam" id="PF00496">
    <property type="entry name" value="SBP_bac_5"/>
    <property type="match status" value="1"/>
</dbReference>
<keyword evidence="3" id="KW-0813">Transport</keyword>
<evidence type="ECO:0000259" key="6">
    <source>
        <dbReference type="Pfam" id="PF00496"/>
    </source>
</evidence>
<dbReference type="PIRSF" id="PIRSF002741">
    <property type="entry name" value="MppA"/>
    <property type="match status" value="1"/>
</dbReference>
<dbReference type="GO" id="GO:1904680">
    <property type="term" value="F:peptide transmembrane transporter activity"/>
    <property type="evidence" value="ECO:0007669"/>
    <property type="project" value="TreeGrafter"/>
</dbReference>
<dbReference type="Gene3D" id="3.90.76.10">
    <property type="entry name" value="Dipeptide-binding Protein, Domain 1"/>
    <property type="match status" value="1"/>
</dbReference>
<comment type="caution">
    <text evidence="7">The sequence shown here is derived from an EMBL/GenBank/DDBJ whole genome shotgun (WGS) entry which is preliminary data.</text>
</comment>
<dbReference type="Gene3D" id="3.40.190.10">
    <property type="entry name" value="Periplasmic binding protein-like II"/>
    <property type="match status" value="1"/>
</dbReference>
<accession>A0A2M8QF96</accession>
<evidence type="ECO:0000256" key="2">
    <source>
        <dbReference type="ARBA" id="ARBA00005695"/>
    </source>
</evidence>
<dbReference type="CDD" id="cd08504">
    <property type="entry name" value="PBP2_OppA"/>
    <property type="match status" value="1"/>
</dbReference>
<evidence type="ECO:0000313" key="8">
    <source>
        <dbReference type="Proteomes" id="UP000230790"/>
    </source>
</evidence>
<organism evidence="7 8">
    <name type="scientific">Candidatus Thermofonsia Clade 3 bacterium</name>
    <dbReference type="NCBI Taxonomy" id="2364212"/>
    <lineage>
        <taxon>Bacteria</taxon>
        <taxon>Bacillati</taxon>
        <taxon>Chloroflexota</taxon>
        <taxon>Candidatus Thermofontia</taxon>
        <taxon>Candidatus Thermofonsia Clade 3</taxon>
    </lineage>
</organism>
<reference evidence="7 8" key="1">
    <citation type="submission" date="2017-11" db="EMBL/GenBank/DDBJ databases">
        <title>Evolution of Phototrophy in the Chloroflexi Phylum Driven by Horizontal Gene Transfer.</title>
        <authorList>
            <person name="Ward L.M."/>
            <person name="Hemp J."/>
            <person name="Shih P.M."/>
            <person name="Mcglynn S.E."/>
            <person name="Fischer W."/>
        </authorList>
    </citation>
    <scope>NUCLEOTIDE SEQUENCE [LARGE SCALE GENOMIC DNA]</scope>
    <source>
        <strain evidence="7">JP3_7</strain>
    </source>
</reference>
<dbReference type="PROSITE" id="PS51318">
    <property type="entry name" value="TAT"/>
    <property type="match status" value="1"/>
</dbReference>
<evidence type="ECO:0000256" key="1">
    <source>
        <dbReference type="ARBA" id="ARBA00004196"/>
    </source>
</evidence>
<dbReference type="GO" id="GO:0015833">
    <property type="term" value="P:peptide transport"/>
    <property type="evidence" value="ECO:0007669"/>
    <property type="project" value="TreeGrafter"/>
</dbReference>
<dbReference type="InterPro" id="IPR030678">
    <property type="entry name" value="Peptide/Ni-bd"/>
</dbReference>
<sequence length="589" mass="65166">MSKQKMTRRTFLGLAGMGVAAGLAACAAPTGRPSGPAVYEGPATPAVPTPTTAPQANVLGKVLPPDAAPLDKQVMVVFGGTPYTLDRFISMYQSSGLTSPYSLGLVRFNKNYDLLPAAAESWSPAEDGKKWIFKLRRGIKWSDGNELTAHDYVATFQLGASPEHAWDFAWYYLNLKNWGEATAGKVPVSEIGVKALDDYTLEFEATTPAPYLPSQLIWSVPLSKAALEKHGKFYNNDVATSVTCSPLKLTEWSKDKRFVLELNEKYTGPAEMIPWYTKFVSEVPAAIDAVTAFQSSDVLWMRTDATTGRVAEADPSLADQVYWMYGDFRTYFVGFNFAMKPFDDIRVRQALSMCFDRAPIVQAVAGRGGVPAYTFLAAGFPGSWENSPEAKTIQPFDVEKAKQLLAEAGYPNGQGFPKLEIPVTPIGGQTASLIAQGFAAEVKNQLGIEAEVVNRDWRVFIEEVRTNRAAAVWVDSYGMDYLDQSNMLGVFTSNRLTNWNNETYDAMFNEAAAYAGPKEERDAKFYEAEKMVLSQFVICPLYHERIPYLIKPQVTGPGMEPDKIGVRGSHWPDDYGLGEFWFTTYIKNM</sequence>
<dbReference type="PANTHER" id="PTHR30290:SF10">
    <property type="entry name" value="PERIPLASMIC OLIGOPEPTIDE-BINDING PROTEIN-RELATED"/>
    <property type="match status" value="1"/>
</dbReference>
<feature type="chain" id="PRO_5014954753" evidence="5">
    <location>
        <begin position="28"/>
        <end position="589"/>
    </location>
</feature>
<keyword evidence="4 5" id="KW-0732">Signal</keyword>
<evidence type="ECO:0000256" key="4">
    <source>
        <dbReference type="ARBA" id="ARBA00022729"/>
    </source>
</evidence>
<evidence type="ECO:0000313" key="7">
    <source>
        <dbReference type="EMBL" id="PJF48464.1"/>
    </source>
</evidence>
<evidence type="ECO:0000256" key="3">
    <source>
        <dbReference type="ARBA" id="ARBA00022448"/>
    </source>
</evidence>
<dbReference type="PROSITE" id="PS51257">
    <property type="entry name" value="PROKAR_LIPOPROTEIN"/>
    <property type="match status" value="1"/>
</dbReference>
<dbReference type="EMBL" id="PGTN01000014">
    <property type="protein sequence ID" value="PJF48464.1"/>
    <property type="molecule type" value="Genomic_DNA"/>
</dbReference>
<dbReference type="InterPro" id="IPR000914">
    <property type="entry name" value="SBP_5_dom"/>
</dbReference>
<feature type="domain" description="Solute-binding protein family 5" evidence="6">
    <location>
        <begin position="115"/>
        <end position="494"/>
    </location>
</feature>